<dbReference type="Pfam" id="PF13489">
    <property type="entry name" value="Methyltransf_23"/>
    <property type="match status" value="1"/>
</dbReference>
<accession>A0A1F4Z9U3</accession>
<comment type="caution">
    <text evidence="2">The sequence shown here is derived from an EMBL/GenBank/DDBJ whole genome shotgun (WGS) entry which is preliminary data.</text>
</comment>
<evidence type="ECO:0000313" key="3">
    <source>
        <dbReference type="Proteomes" id="UP000177080"/>
    </source>
</evidence>
<feature type="domain" description="Glycosyltransferase 2-like" evidence="1">
    <location>
        <begin position="1"/>
        <end position="153"/>
    </location>
</feature>
<proteinExistence type="predicted"/>
<dbReference type="InterPro" id="IPR029044">
    <property type="entry name" value="Nucleotide-diphossugar_trans"/>
</dbReference>
<dbReference type="InterPro" id="IPR050256">
    <property type="entry name" value="Glycosyltransferase_2"/>
</dbReference>
<dbReference type="PANTHER" id="PTHR48090">
    <property type="entry name" value="UNDECAPRENYL-PHOSPHATE 4-DEOXY-4-FORMAMIDO-L-ARABINOSE TRANSFERASE-RELATED"/>
    <property type="match status" value="1"/>
</dbReference>
<dbReference type="Proteomes" id="UP000177080">
    <property type="component" value="Unassembled WGS sequence"/>
</dbReference>
<dbReference type="STRING" id="1797259.A2989_02045"/>
<dbReference type="SUPFAM" id="SSF53448">
    <property type="entry name" value="Nucleotide-diphospho-sugar transferases"/>
    <property type="match status" value="1"/>
</dbReference>
<dbReference type="AlphaFoldDB" id="A0A1F4Z9U3"/>
<organism evidence="2 3">
    <name type="scientific">Candidatus Amesbacteria bacterium RIFCSPLOWO2_01_FULL_48_25</name>
    <dbReference type="NCBI Taxonomy" id="1797259"/>
    <lineage>
        <taxon>Bacteria</taxon>
        <taxon>Candidatus Amesiibacteriota</taxon>
    </lineage>
</organism>
<sequence length="408" mass="46108">MPVFNERATIGNVIGRLRDLEIKGVEKEVIAVDDGSTDGSAQLLKKLASDKSIFHKQNKGKGAAIQTGLAAATGDFVIIQDADLEYNPEEIESLVKKAQEEDLLVVYGSRDREIKNYYRYPHYYWGSKALSRMINLLFHQNLTDPETCYKLVQADLMRFLHLEERGFGIEIEISAKLSRLGIPIGETSISYTPRSFEEGKKIRVKDGLRAVWLVMKYFLNDLHYGVVDRILRLWREGEAMRMLGVDKRQTWVDVGCGRQAHLGWRIRRAVGKYVGVDMEVGDGKMGNVELVRADVHKFAHRIGQPADVVVGLAIIEHLDYPEKFLGEVSKVLKSGGRIVLTTPAPWSDGILKLMVLLGLIDGKEITDHKTYFTLRGLKDLLERSGFEVERQKMFGFRMNGLTVAKKAK</sequence>
<dbReference type="InterPro" id="IPR001173">
    <property type="entry name" value="Glyco_trans_2-like"/>
</dbReference>
<evidence type="ECO:0000259" key="1">
    <source>
        <dbReference type="Pfam" id="PF00535"/>
    </source>
</evidence>
<dbReference type="Pfam" id="PF00535">
    <property type="entry name" value="Glycos_transf_2"/>
    <property type="match status" value="1"/>
</dbReference>
<reference evidence="2 3" key="1">
    <citation type="journal article" date="2016" name="Nat. Commun.">
        <title>Thousands of microbial genomes shed light on interconnected biogeochemical processes in an aquifer system.</title>
        <authorList>
            <person name="Anantharaman K."/>
            <person name="Brown C.T."/>
            <person name="Hug L.A."/>
            <person name="Sharon I."/>
            <person name="Castelle C.J."/>
            <person name="Probst A.J."/>
            <person name="Thomas B.C."/>
            <person name="Singh A."/>
            <person name="Wilkins M.J."/>
            <person name="Karaoz U."/>
            <person name="Brodie E.L."/>
            <person name="Williams K.H."/>
            <person name="Hubbard S.S."/>
            <person name="Banfield J.F."/>
        </authorList>
    </citation>
    <scope>NUCLEOTIDE SEQUENCE [LARGE SCALE GENOMIC DNA]</scope>
</reference>
<dbReference type="EMBL" id="MEXN01000010">
    <property type="protein sequence ID" value="OGD03063.1"/>
    <property type="molecule type" value="Genomic_DNA"/>
</dbReference>
<dbReference type="CDD" id="cd04179">
    <property type="entry name" value="DPM_DPG-synthase_like"/>
    <property type="match status" value="1"/>
</dbReference>
<dbReference type="Gene3D" id="3.40.50.150">
    <property type="entry name" value="Vaccinia Virus protein VP39"/>
    <property type="match status" value="1"/>
</dbReference>
<name>A0A1F4Z9U3_9BACT</name>
<protein>
    <recommendedName>
        <fullName evidence="1">Glycosyltransferase 2-like domain-containing protein</fullName>
    </recommendedName>
</protein>
<dbReference type="SUPFAM" id="SSF53335">
    <property type="entry name" value="S-adenosyl-L-methionine-dependent methyltransferases"/>
    <property type="match status" value="1"/>
</dbReference>
<dbReference type="InterPro" id="IPR029063">
    <property type="entry name" value="SAM-dependent_MTases_sf"/>
</dbReference>
<gene>
    <name evidence="2" type="ORF">A2989_02045</name>
</gene>
<dbReference type="CDD" id="cd02440">
    <property type="entry name" value="AdoMet_MTases"/>
    <property type="match status" value="1"/>
</dbReference>
<evidence type="ECO:0000313" key="2">
    <source>
        <dbReference type="EMBL" id="OGD03063.1"/>
    </source>
</evidence>
<dbReference type="Gene3D" id="3.90.550.10">
    <property type="entry name" value="Spore Coat Polysaccharide Biosynthesis Protein SpsA, Chain A"/>
    <property type="match status" value="1"/>
</dbReference>
<dbReference type="PANTHER" id="PTHR48090:SF7">
    <property type="entry name" value="RFBJ PROTEIN"/>
    <property type="match status" value="1"/>
</dbReference>